<reference evidence="4" key="5">
    <citation type="submission" date="2018-04" db="UniProtKB">
        <authorList>
            <consortium name="EnsemblFungi"/>
        </authorList>
    </citation>
    <scope>IDENTIFICATION</scope>
    <source>
        <strain evidence="4">R3-111a-1</strain>
    </source>
</reference>
<name>J3NTN7_GAET3</name>
<dbReference type="SUPFAM" id="SSF56317">
    <property type="entry name" value="Carbon-nitrogen hydrolase"/>
    <property type="match status" value="1"/>
</dbReference>
<dbReference type="OrthoDB" id="10250282at2759"/>
<feature type="compositionally biased region" description="Low complexity" evidence="1">
    <location>
        <begin position="241"/>
        <end position="256"/>
    </location>
</feature>
<reference evidence="3" key="3">
    <citation type="submission" date="2010-09" db="EMBL/GenBank/DDBJ databases">
        <title>Annotation of Gaeumannomyces graminis var. tritici R3-111a-1.</title>
        <authorList>
            <consortium name="The Broad Institute Genome Sequencing Platform"/>
            <person name="Ma L.-J."/>
            <person name="Dead R."/>
            <person name="Young S.K."/>
            <person name="Zeng Q."/>
            <person name="Gargeya S."/>
            <person name="Fitzgerald M."/>
            <person name="Haas B."/>
            <person name="Abouelleil A."/>
            <person name="Alvarado L."/>
            <person name="Arachchi H.M."/>
            <person name="Berlin A."/>
            <person name="Brown A."/>
            <person name="Chapman S.B."/>
            <person name="Chen Z."/>
            <person name="Dunbar C."/>
            <person name="Freedman E."/>
            <person name="Gearin G."/>
            <person name="Gellesch M."/>
            <person name="Goldberg J."/>
            <person name="Griggs A."/>
            <person name="Gujja S."/>
            <person name="Heiman D."/>
            <person name="Howarth C."/>
            <person name="Larson L."/>
            <person name="Lui A."/>
            <person name="MacDonald P.J.P."/>
            <person name="Mehta T."/>
            <person name="Montmayeur A."/>
            <person name="Murphy C."/>
            <person name="Neiman D."/>
            <person name="Pearson M."/>
            <person name="Priest M."/>
            <person name="Roberts A."/>
            <person name="Saif S."/>
            <person name="Shea T."/>
            <person name="Shenoy N."/>
            <person name="Sisk P."/>
            <person name="Stolte C."/>
            <person name="Sykes S."/>
            <person name="Yandava C."/>
            <person name="Wortman J."/>
            <person name="Nusbaum C."/>
            <person name="Birren B."/>
        </authorList>
    </citation>
    <scope>NUCLEOTIDE SEQUENCE</scope>
    <source>
        <strain evidence="3">R3-111a-1</strain>
    </source>
</reference>
<dbReference type="PANTHER" id="PTHR23088:SF27">
    <property type="entry name" value="DEAMINATED GLUTATHIONE AMIDASE"/>
    <property type="match status" value="1"/>
</dbReference>
<dbReference type="VEuPathDB" id="FungiDB:GGTG_04637"/>
<evidence type="ECO:0000313" key="3">
    <source>
        <dbReference type="EMBL" id="EJT79552.1"/>
    </source>
</evidence>
<evidence type="ECO:0000313" key="4">
    <source>
        <dbReference type="EnsemblFungi" id="EJT79552"/>
    </source>
</evidence>
<sequence>MEHNLQQCVQLVKEASAAGAKVLFLPEASDYIAENREQSLALARPESSSLFVLGLQAAAREHGVDVNVGIHVSAPAPASDGTNQRLLDRTIHITGSSGTIDARGTYDKLHLFDYGALRESAHTAAGAALTPPFDTPVGRVGAQTCFDLRFPEPALTLARWGDPRPRRPGAGGPAQVLTHPSAFTVPTGLAHWEVLLLLRARAPSRRSASWSPPPRSASTTTGRAGRQGQLRAQHGRRSLGAASCAPCPRSGPAARCPRPRRRPRSASLTSISASGSALGIGCRL</sequence>
<organism evidence="3">
    <name type="scientific">Gaeumannomyces tritici (strain R3-111a-1)</name>
    <name type="common">Wheat and barley take-all root rot fungus</name>
    <name type="synonym">Gaeumannomyces graminis var. tritici</name>
    <dbReference type="NCBI Taxonomy" id="644352"/>
    <lineage>
        <taxon>Eukaryota</taxon>
        <taxon>Fungi</taxon>
        <taxon>Dikarya</taxon>
        <taxon>Ascomycota</taxon>
        <taxon>Pezizomycotina</taxon>
        <taxon>Sordariomycetes</taxon>
        <taxon>Sordariomycetidae</taxon>
        <taxon>Magnaporthales</taxon>
        <taxon>Magnaporthaceae</taxon>
        <taxon>Gaeumannomyces</taxon>
    </lineage>
</organism>
<reference evidence="3" key="2">
    <citation type="submission" date="2010-07" db="EMBL/GenBank/DDBJ databases">
        <authorList>
            <consortium name="The Broad Institute Genome Sequencing Platform"/>
            <consortium name="Broad Institute Genome Sequencing Center for Infectious Disease"/>
            <person name="Ma L.-J."/>
            <person name="Dead R."/>
            <person name="Young S."/>
            <person name="Zeng Q."/>
            <person name="Koehrsen M."/>
            <person name="Alvarado L."/>
            <person name="Berlin A."/>
            <person name="Chapman S.B."/>
            <person name="Chen Z."/>
            <person name="Freedman E."/>
            <person name="Gellesch M."/>
            <person name="Goldberg J."/>
            <person name="Griggs A."/>
            <person name="Gujja S."/>
            <person name="Heilman E.R."/>
            <person name="Heiman D."/>
            <person name="Hepburn T."/>
            <person name="Howarth C."/>
            <person name="Jen D."/>
            <person name="Larson L."/>
            <person name="Mehta T."/>
            <person name="Neiman D."/>
            <person name="Pearson M."/>
            <person name="Roberts A."/>
            <person name="Saif S."/>
            <person name="Shea T."/>
            <person name="Shenoy N."/>
            <person name="Sisk P."/>
            <person name="Stolte C."/>
            <person name="Sykes S."/>
            <person name="Walk T."/>
            <person name="White J."/>
            <person name="Yandava C."/>
            <person name="Haas B."/>
            <person name="Nusbaum C."/>
            <person name="Birren B."/>
        </authorList>
    </citation>
    <scope>NUCLEOTIDE SEQUENCE</scope>
    <source>
        <strain evidence="3">R3-111a-1</strain>
    </source>
</reference>
<feature type="region of interest" description="Disordered" evidence="1">
    <location>
        <begin position="158"/>
        <end position="179"/>
    </location>
</feature>
<protein>
    <recommendedName>
        <fullName evidence="2">CN hydrolase domain-containing protein</fullName>
    </recommendedName>
</protein>
<dbReference type="STRING" id="644352.J3NTN7"/>
<keyword evidence="5" id="KW-1185">Reference proteome</keyword>
<dbReference type="InterPro" id="IPR036526">
    <property type="entry name" value="C-N_Hydrolase_sf"/>
</dbReference>
<evidence type="ECO:0000313" key="5">
    <source>
        <dbReference type="Proteomes" id="UP000006039"/>
    </source>
</evidence>
<dbReference type="Pfam" id="PF00795">
    <property type="entry name" value="CN_hydrolase"/>
    <property type="match status" value="1"/>
</dbReference>
<gene>
    <name evidence="4" type="primary">20345095</name>
    <name evidence="3" type="ORF">GGTG_04637</name>
</gene>
<reference evidence="4" key="4">
    <citation type="journal article" date="2015" name="G3 (Bethesda)">
        <title>Genome sequences of three phytopathogenic species of the Magnaporthaceae family of fungi.</title>
        <authorList>
            <person name="Okagaki L.H."/>
            <person name="Nunes C.C."/>
            <person name="Sailsbery J."/>
            <person name="Clay B."/>
            <person name="Brown D."/>
            <person name="John T."/>
            <person name="Oh Y."/>
            <person name="Young N."/>
            <person name="Fitzgerald M."/>
            <person name="Haas B.J."/>
            <person name="Zeng Q."/>
            <person name="Young S."/>
            <person name="Adiconis X."/>
            <person name="Fan L."/>
            <person name="Levin J.Z."/>
            <person name="Mitchell T.K."/>
            <person name="Okubara P.A."/>
            <person name="Farman M.L."/>
            <person name="Kohn L.M."/>
            <person name="Birren B."/>
            <person name="Ma L.-J."/>
            <person name="Dean R.A."/>
        </authorList>
    </citation>
    <scope>NUCLEOTIDE SEQUENCE</scope>
    <source>
        <strain evidence="4">R3-111a-1</strain>
    </source>
</reference>
<dbReference type="AlphaFoldDB" id="J3NTN7"/>
<dbReference type="Gene3D" id="3.60.110.10">
    <property type="entry name" value="Carbon-nitrogen hydrolase"/>
    <property type="match status" value="1"/>
</dbReference>
<evidence type="ECO:0000259" key="2">
    <source>
        <dbReference type="PROSITE" id="PS50263"/>
    </source>
</evidence>
<feature type="domain" description="CN hydrolase" evidence="2">
    <location>
        <begin position="1"/>
        <end position="249"/>
    </location>
</feature>
<dbReference type="RefSeq" id="XP_009220697.1">
    <property type="nucleotide sequence ID" value="XM_009222433.1"/>
</dbReference>
<dbReference type="GeneID" id="20345095"/>
<feature type="region of interest" description="Disordered" evidence="1">
    <location>
        <begin position="205"/>
        <end position="271"/>
    </location>
</feature>
<dbReference type="Proteomes" id="UP000006039">
    <property type="component" value="Unassembled WGS sequence"/>
</dbReference>
<dbReference type="EnsemblFungi" id="EJT79552">
    <property type="protein sequence ID" value="EJT79552"/>
    <property type="gene ID" value="GGTG_04637"/>
</dbReference>
<dbReference type="HOGENOM" id="CLU_030130_1_2_1"/>
<dbReference type="PANTHER" id="PTHR23088">
    <property type="entry name" value="NITRILASE-RELATED"/>
    <property type="match status" value="1"/>
</dbReference>
<evidence type="ECO:0000256" key="1">
    <source>
        <dbReference type="SAM" id="MobiDB-lite"/>
    </source>
</evidence>
<reference evidence="5" key="1">
    <citation type="submission" date="2010-07" db="EMBL/GenBank/DDBJ databases">
        <title>The genome sequence of Gaeumannomyces graminis var. tritici strain R3-111a-1.</title>
        <authorList>
            <consortium name="The Broad Institute Genome Sequencing Platform"/>
            <person name="Ma L.-J."/>
            <person name="Dead R."/>
            <person name="Young S."/>
            <person name="Zeng Q."/>
            <person name="Koehrsen M."/>
            <person name="Alvarado L."/>
            <person name="Berlin A."/>
            <person name="Chapman S.B."/>
            <person name="Chen Z."/>
            <person name="Freedman E."/>
            <person name="Gellesch M."/>
            <person name="Goldberg J."/>
            <person name="Griggs A."/>
            <person name="Gujja S."/>
            <person name="Heilman E.R."/>
            <person name="Heiman D."/>
            <person name="Hepburn T."/>
            <person name="Howarth C."/>
            <person name="Jen D."/>
            <person name="Larson L."/>
            <person name="Mehta T."/>
            <person name="Neiman D."/>
            <person name="Pearson M."/>
            <person name="Roberts A."/>
            <person name="Saif S."/>
            <person name="Shea T."/>
            <person name="Shenoy N."/>
            <person name="Sisk P."/>
            <person name="Stolte C."/>
            <person name="Sykes S."/>
            <person name="Walk T."/>
            <person name="White J."/>
            <person name="Yandava C."/>
            <person name="Haas B."/>
            <person name="Nusbaum C."/>
            <person name="Birren B."/>
        </authorList>
    </citation>
    <scope>NUCLEOTIDE SEQUENCE [LARGE SCALE GENOMIC DNA]</scope>
    <source>
        <strain evidence="5">R3-111a-1</strain>
    </source>
</reference>
<proteinExistence type="predicted"/>
<dbReference type="PROSITE" id="PS50263">
    <property type="entry name" value="CN_HYDROLASE"/>
    <property type="match status" value="1"/>
</dbReference>
<dbReference type="eggNOG" id="KOG0807">
    <property type="taxonomic scope" value="Eukaryota"/>
</dbReference>
<dbReference type="EMBL" id="GL385396">
    <property type="protein sequence ID" value="EJT79552.1"/>
    <property type="molecule type" value="Genomic_DNA"/>
</dbReference>
<accession>J3NTN7</accession>
<dbReference type="InterPro" id="IPR003010">
    <property type="entry name" value="C-N_Hydrolase"/>
</dbReference>
<dbReference type="GO" id="GO:0043605">
    <property type="term" value="P:amide catabolic process"/>
    <property type="evidence" value="ECO:0007669"/>
    <property type="project" value="EnsemblFungi"/>
</dbReference>
<dbReference type="GO" id="GO:0110050">
    <property type="term" value="F:deaminated glutathione amidase activity"/>
    <property type="evidence" value="ECO:0007669"/>
    <property type="project" value="EnsemblFungi"/>
</dbReference>